<organism evidence="2 3">
    <name type="scientific">Vermiconidia calcicola</name>
    <dbReference type="NCBI Taxonomy" id="1690605"/>
    <lineage>
        <taxon>Eukaryota</taxon>
        <taxon>Fungi</taxon>
        <taxon>Dikarya</taxon>
        <taxon>Ascomycota</taxon>
        <taxon>Pezizomycotina</taxon>
        <taxon>Dothideomycetes</taxon>
        <taxon>Dothideomycetidae</taxon>
        <taxon>Mycosphaerellales</taxon>
        <taxon>Extremaceae</taxon>
        <taxon>Vermiconidia</taxon>
    </lineage>
</organism>
<dbReference type="AlphaFoldDB" id="A0AAV9PUZ2"/>
<keyword evidence="3" id="KW-1185">Reference proteome</keyword>
<dbReference type="EMBL" id="JAXLQG010000038">
    <property type="protein sequence ID" value="KAK5527647.1"/>
    <property type="molecule type" value="Genomic_DNA"/>
</dbReference>
<feature type="transmembrane region" description="Helical" evidence="1">
    <location>
        <begin position="53"/>
        <end position="72"/>
    </location>
</feature>
<keyword evidence="1" id="KW-0812">Transmembrane</keyword>
<comment type="caution">
    <text evidence="2">The sequence shown here is derived from an EMBL/GenBank/DDBJ whole genome shotgun (WGS) entry which is preliminary data.</text>
</comment>
<keyword evidence="1" id="KW-0472">Membrane</keyword>
<sequence>MENLNMRSSTYTPPLALTVFSWISVGIAVLASLWLTFDIVYRRGWRSMMAIMIPVYIINALYLWPITVWTYIKYGRPEVPGKDNKIEDPAEEGEQDPLCTRTVGSITTKGLQAAHGAWAKLGRLQILMLVITVLRRREATAMARSMMEEPTSTTA</sequence>
<evidence type="ECO:0000256" key="1">
    <source>
        <dbReference type="SAM" id="Phobius"/>
    </source>
</evidence>
<reference evidence="2 3" key="1">
    <citation type="submission" date="2023-06" db="EMBL/GenBank/DDBJ databases">
        <title>Black Yeasts Isolated from many extreme environments.</title>
        <authorList>
            <person name="Coleine C."/>
            <person name="Stajich J.E."/>
            <person name="Selbmann L."/>
        </authorList>
    </citation>
    <scope>NUCLEOTIDE SEQUENCE [LARGE SCALE GENOMIC DNA]</scope>
    <source>
        <strain evidence="2 3">CCFEE 5887</strain>
    </source>
</reference>
<feature type="transmembrane region" description="Helical" evidence="1">
    <location>
        <begin position="20"/>
        <end position="41"/>
    </location>
</feature>
<keyword evidence="1" id="KW-1133">Transmembrane helix</keyword>
<evidence type="ECO:0000313" key="3">
    <source>
        <dbReference type="Proteomes" id="UP001345827"/>
    </source>
</evidence>
<accession>A0AAV9PUZ2</accession>
<protein>
    <submittedName>
        <fullName evidence="2">Uncharacterized protein</fullName>
    </submittedName>
</protein>
<gene>
    <name evidence="2" type="ORF">LTR25_011011</name>
</gene>
<evidence type="ECO:0000313" key="2">
    <source>
        <dbReference type="EMBL" id="KAK5527647.1"/>
    </source>
</evidence>
<dbReference type="Proteomes" id="UP001345827">
    <property type="component" value="Unassembled WGS sequence"/>
</dbReference>
<name>A0AAV9PUZ2_9PEZI</name>
<proteinExistence type="predicted"/>